<dbReference type="Gene3D" id="1.10.10.10">
    <property type="entry name" value="Winged helix-like DNA-binding domain superfamily/Winged helix DNA-binding domain"/>
    <property type="match status" value="1"/>
</dbReference>
<sequence>MSFLKVEQPQSFKDHAYNEIKKGIIQHKVEPGSMLYERSLSESLGISRTPLKLALQQLELEGWIQSIPRKGIVVQTINRQDVDEIFQLRKANEVLAIELLIPLLNDETIEKIEKMDNQLSDIKKDPIKFMYADSAFHLFLAELSQNHRLYQLIQNLTDHVNWYGFVALKAGKNLDEVSYEHRLIIEGLKARNLRQTTDAVLNHLDISHRTIITNLKE</sequence>
<feature type="domain" description="HTH gntR-type" evidence="4">
    <location>
        <begin position="10"/>
        <end position="77"/>
    </location>
</feature>
<evidence type="ECO:0000313" key="6">
    <source>
        <dbReference type="Proteomes" id="UP000037146"/>
    </source>
</evidence>
<dbReference type="Pfam" id="PF00392">
    <property type="entry name" value="GntR"/>
    <property type="match status" value="1"/>
</dbReference>
<dbReference type="AlphaFoldDB" id="A0A0K9GT13"/>
<dbReference type="Gene3D" id="1.20.120.530">
    <property type="entry name" value="GntR ligand-binding domain-like"/>
    <property type="match status" value="1"/>
</dbReference>
<dbReference type="Proteomes" id="UP000037146">
    <property type="component" value="Unassembled WGS sequence"/>
</dbReference>
<evidence type="ECO:0000313" key="5">
    <source>
        <dbReference type="EMBL" id="KMY49756.1"/>
    </source>
</evidence>
<keyword evidence="3" id="KW-0804">Transcription</keyword>
<dbReference type="STRING" id="1679170.AC625_09575"/>
<dbReference type="InterPro" id="IPR000524">
    <property type="entry name" value="Tscrpt_reg_HTH_GntR"/>
</dbReference>
<proteinExistence type="predicted"/>
<dbReference type="GO" id="GO:0003700">
    <property type="term" value="F:DNA-binding transcription factor activity"/>
    <property type="evidence" value="ECO:0007669"/>
    <property type="project" value="InterPro"/>
</dbReference>
<dbReference type="SMART" id="SM00345">
    <property type="entry name" value="HTH_GNTR"/>
    <property type="match status" value="1"/>
</dbReference>
<dbReference type="GO" id="GO:0003677">
    <property type="term" value="F:DNA binding"/>
    <property type="evidence" value="ECO:0007669"/>
    <property type="project" value="UniProtKB-KW"/>
</dbReference>
<evidence type="ECO:0000256" key="1">
    <source>
        <dbReference type="ARBA" id="ARBA00023015"/>
    </source>
</evidence>
<dbReference type="InterPro" id="IPR008920">
    <property type="entry name" value="TF_FadR/GntR_C"/>
</dbReference>
<protein>
    <recommendedName>
        <fullName evidence="4">HTH gntR-type domain-containing protein</fullName>
    </recommendedName>
</protein>
<evidence type="ECO:0000256" key="3">
    <source>
        <dbReference type="ARBA" id="ARBA00023163"/>
    </source>
</evidence>
<keyword evidence="1" id="KW-0805">Transcription regulation</keyword>
<keyword evidence="2" id="KW-0238">DNA-binding</keyword>
<evidence type="ECO:0000256" key="2">
    <source>
        <dbReference type="ARBA" id="ARBA00023125"/>
    </source>
</evidence>
<dbReference type="PATRIC" id="fig|1679170.3.peg.2121"/>
<dbReference type="PRINTS" id="PR00035">
    <property type="entry name" value="HTHGNTR"/>
</dbReference>
<dbReference type="PANTHER" id="PTHR43537:SF5">
    <property type="entry name" value="UXU OPERON TRANSCRIPTIONAL REGULATOR"/>
    <property type="match status" value="1"/>
</dbReference>
<dbReference type="SUPFAM" id="SSF48008">
    <property type="entry name" value="GntR ligand-binding domain-like"/>
    <property type="match status" value="1"/>
</dbReference>
<dbReference type="InterPro" id="IPR036388">
    <property type="entry name" value="WH-like_DNA-bd_sf"/>
</dbReference>
<dbReference type="SMART" id="SM00895">
    <property type="entry name" value="FCD"/>
    <property type="match status" value="1"/>
</dbReference>
<evidence type="ECO:0000259" key="4">
    <source>
        <dbReference type="PROSITE" id="PS50949"/>
    </source>
</evidence>
<dbReference type="SUPFAM" id="SSF46785">
    <property type="entry name" value="Winged helix' DNA-binding domain"/>
    <property type="match status" value="1"/>
</dbReference>
<organism evidence="5 6">
    <name type="scientific">Peribacillus loiseleuriae</name>
    <dbReference type="NCBI Taxonomy" id="1679170"/>
    <lineage>
        <taxon>Bacteria</taxon>
        <taxon>Bacillati</taxon>
        <taxon>Bacillota</taxon>
        <taxon>Bacilli</taxon>
        <taxon>Bacillales</taxon>
        <taxon>Bacillaceae</taxon>
        <taxon>Peribacillus</taxon>
    </lineage>
</organism>
<accession>A0A0K9GT13</accession>
<reference evidence="6" key="1">
    <citation type="submission" date="2015-07" db="EMBL/GenBank/DDBJ databases">
        <title>Genome sequencing project for genomic taxonomy and phylogenomics of Bacillus-like bacteria.</title>
        <authorList>
            <person name="Liu B."/>
            <person name="Wang J."/>
            <person name="Zhu Y."/>
            <person name="Liu G."/>
            <person name="Chen Q."/>
            <person name="Chen Z."/>
            <person name="Lan J."/>
            <person name="Che J."/>
            <person name="Ge C."/>
            <person name="Shi H."/>
            <person name="Pan Z."/>
            <person name="Liu X."/>
        </authorList>
    </citation>
    <scope>NUCLEOTIDE SEQUENCE [LARGE SCALE GENOMIC DNA]</scope>
    <source>
        <strain evidence="6">FJAT-27997</strain>
    </source>
</reference>
<dbReference type="InterPro" id="IPR036390">
    <property type="entry name" value="WH_DNA-bd_sf"/>
</dbReference>
<dbReference type="EMBL" id="LFZW01000001">
    <property type="protein sequence ID" value="KMY49756.1"/>
    <property type="molecule type" value="Genomic_DNA"/>
</dbReference>
<dbReference type="OrthoDB" id="9781630at2"/>
<dbReference type="PROSITE" id="PS50949">
    <property type="entry name" value="HTH_GNTR"/>
    <property type="match status" value="1"/>
</dbReference>
<dbReference type="CDD" id="cd07377">
    <property type="entry name" value="WHTH_GntR"/>
    <property type="match status" value="1"/>
</dbReference>
<dbReference type="RefSeq" id="WP_049681100.1">
    <property type="nucleotide sequence ID" value="NZ_LFZW01000001.1"/>
</dbReference>
<name>A0A0K9GT13_9BACI</name>
<comment type="caution">
    <text evidence="5">The sequence shown here is derived from an EMBL/GenBank/DDBJ whole genome shotgun (WGS) entry which is preliminary data.</text>
</comment>
<keyword evidence="6" id="KW-1185">Reference proteome</keyword>
<gene>
    <name evidence="5" type="ORF">AC625_09575</name>
</gene>
<dbReference type="Pfam" id="PF07729">
    <property type="entry name" value="FCD"/>
    <property type="match status" value="1"/>
</dbReference>
<dbReference type="PANTHER" id="PTHR43537">
    <property type="entry name" value="TRANSCRIPTIONAL REGULATOR, GNTR FAMILY"/>
    <property type="match status" value="1"/>
</dbReference>
<dbReference type="InterPro" id="IPR011711">
    <property type="entry name" value="GntR_C"/>
</dbReference>